<gene>
    <name evidence="1" type="ORF">UFOVP1605_42</name>
</gene>
<sequence>MQPTLFEQTPLTDVFYEKHGGENSAHSEAIYEKQHKRLSRNTRIMLQCMIEGQVLNGIKCMQGITTLSGESAKMIEYRKRKQEIIKAGVNVSESVGENGVKDFWLGEDEREKAKQLL</sequence>
<accession>A0A6J5STR0</accession>
<dbReference type="EMBL" id="LR797468">
    <property type="protein sequence ID" value="CAB4218695.1"/>
    <property type="molecule type" value="Genomic_DNA"/>
</dbReference>
<evidence type="ECO:0000313" key="1">
    <source>
        <dbReference type="EMBL" id="CAB4218695.1"/>
    </source>
</evidence>
<organism evidence="1">
    <name type="scientific">uncultured Caudovirales phage</name>
    <dbReference type="NCBI Taxonomy" id="2100421"/>
    <lineage>
        <taxon>Viruses</taxon>
        <taxon>Duplodnaviria</taxon>
        <taxon>Heunggongvirae</taxon>
        <taxon>Uroviricota</taxon>
        <taxon>Caudoviricetes</taxon>
        <taxon>Peduoviridae</taxon>
        <taxon>Maltschvirus</taxon>
        <taxon>Maltschvirus maltsch</taxon>
    </lineage>
</organism>
<proteinExistence type="predicted"/>
<reference evidence="1" key="1">
    <citation type="submission" date="2020-05" db="EMBL/GenBank/DDBJ databases">
        <authorList>
            <person name="Chiriac C."/>
            <person name="Salcher M."/>
            <person name="Ghai R."/>
            <person name="Kavagutti S V."/>
        </authorList>
    </citation>
    <scope>NUCLEOTIDE SEQUENCE</scope>
</reference>
<name>A0A6J5STR0_9CAUD</name>
<protein>
    <submittedName>
        <fullName evidence="1">Uncharacterized protein</fullName>
    </submittedName>
</protein>